<dbReference type="SUPFAM" id="SSF50118">
    <property type="entry name" value="Cell growth inhibitor/plasmid maintenance toxic component"/>
    <property type="match status" value="1"/>
</dbReference>
<dbReference type="PANTHER" id="PTHR33988:SF2">
    <property type="entry name" value="ENDORIBONUCLEASE MAZF"/>
    <property type="match status" value="1"/>
</dbReference>
<gene>
    <name evidence="3" type="ORF">SAMN02745885_00911</name>
</gene>
<keyword evidence="4" id="KW-1185">Reference proteome</keyword>
<reference evidence="4" key="1">
    <citation type="submission" date="2017-02" db="EMBL/GenBank/DDBJ databases">
        <authorList>
            <person name="Varghese N."/>
            <person name="Submissions S."/>
        </authorList>
    </citation>
    <scope>NUCLEOTIDE SEQUENCE [LARGE SCALE GENOMIC DNA]</scope>
    <source>
        <strain evidence="4">DSM 16521</strain>
    </source>
</reference>
<dbReference type="InterPro" id="IPR003477">
    <property type="entry name" value="PemK-like"/>
</dbReference>
<proteinExistence type="inferred from homology"/>
<evidence type="ECO:0000313" key="4">
    <source>
        <dbReference type="Proteomes" id="UP000189933"/>
    </source>
</evidence>
<name>A0A1T4NHU6_9FIRM</name>
<sequence length="122" mass="13294">MNGLEIKRGDIVLARYFFNDRERTGPVLVIQNNWGNRVSPLVIVAPIVPCKPGDCLDDPLQVPLGAENAAETGLKNSSVLLNVILTIERKRLLEIIGRLPGRLVPKIEAGLKFSLGLEQGGN</sequence>
<dbReference type="EMBL" id="FUXM01000007">
    <property type="protein sequence ID" value="SJZ78683.1"/>
    <property type="molecule type" value="Genomic_DNA"/>
</dbReference>
<dbReference type="AlphaFoldDB" id="A0A1T4NHU6"/>
<dbReference type="GO" id="GO:0016075">
    <property type="term" value="P:rRNA catabolic process"/>
    <property type="evidence" value="ECO:0007669"/>
    <property type="project" value="TreeGrafter"/>
</dbReference>
<protein>
    <submittedName>
        <fullName evidence="3">mRNA interferase MazF</fullName>
    </submittedName>
</protein>
<organism evidence="3 4">
    <name type="scientific">Carboxydocella sporoproducens DSM 16521</name>
    <dbReference type="NCBI Taxonomy" id="1121270"/>
    <lineage>
        <taxon>Bacteria</taxon>
        <taxon>Bacillati</taxon>
        <taxon>Bacillota</taxon>
        <taxon>Clostridia</taxon>
        <taxon>Eubacteriales</taxon>
        <taxon>Clostridiales Family XVI. Incertae Sedis</taxon>
        <taxon>Carboxydocella</taxon>
    </lineage>
</organism>
<dbReference type="InterPro" id="IPR011067">
    <property type="entry name" value="Plasmid_toxin/cell-grow_inhib"/>
</dbReference>
<dbReference type="RefSeq" id="WP_078665008.1">
    <property type="nucleotide sequence ID" value="NZ_FUXM01000007.1"/>
</dbReference>
<keyword evidence="2" id="KW-1277">Toxin-antitoxin system</keyword>
<comment type="similarity">
    <text evidence="1">Belongs to the PemK/MazF family.</text>
</comment>
<dbReference type="GO" id="GO:0003677">
    <property type="term" value="F:DNA binding"/>
    <property type="evidence" value="ECO:0007669"/>
    <property type="project" value="InterPro"/>
</dbReference>
<evidence type="ECO:0000256" key="1">
    <source>
        <dbReference type="ARBA" id="ARBA00007521"/>
    </source>
</evidence>
<dbReference type="GO" id="GO:0006402">
    <property type="term" value="P:mRNA catabolic process"/>
    <property type="evidence" value="ECO:0007669"/>
    <property type="project" value="TreeGrafter"/>
</dbReference>
<dbReference type="PANTHER" id="PTHR33988">
    <property type="entry name" value="ENDORIBONUCLEASE MAZF-RELATED"/>
    <property type="match status" value="1"/>
</dbReference>
<evidence type="ECO:0000313" key="3">
    <source>
        <dbReference type="EMBL" id="SJZ78683.1"/>
    </source>
</evidence>
<dbReference type="Gene3D" id="2.30.30.110">
    <property type="match status" value="1"/>
</dbReference>
<evidence type="ECO:0000256" key="2">
    <source>
        <dbReference type="ARBA" id="ARBA00022649"/>
    </source>
</evidence>
<dbReference type="OrthoDB" id="9793906at2"/>
<accession>A0A1T4NHU6</accession>
<dbReference type="GO" id="GO:0004521">
    <property type="term" value="F:RNA endonuclease activity"/>
    <property type="evidence" value="ECO:0007669"/>
    <property type="project" value="TreeGrafter"/>
</dbReference>
<dbReference type="Proteomes" id="UP000189933">
    <property type="component" value="Unassembled WGS sequence"/>
</dbReference>
<dbReference type="Pfam" id="PF02452">
    <property type="entry name" value="PemK_toxin"/>
    <property type="match status" value="1"/>
</dbReference>